<feature type="transmembrane region" description="Helical" evidence="1">
    <location>
        <begin position="37"/>
        <end position="59"/>
    </location>
</feature>
<feature type="transmembrane region" description="Helical" evidence="1">
    <location>
        <begin position="188"/>
        <end position="209"/>
    </location>
</feature>
<keyword evidence="1" id="KW-1133">Transmembrane helix</keyword>
<name>A0A5R8NC22_9NOCA</name>
<evidence type="ECO:0000313" key="2">
    <source>
        <dbReference type="EMBL" id="TLF73242.1"/>
    </source>
</evidence>
<dbReference type="Pfam" id="PF07077">
    <property type="entry name" value="DUF1345"/>
    <property type="match status" value="1"/>
</dbReference>
<evidence type="ECO:0000313" key="3">
    <source>
        <dbReference type="Proteomes" id="UP000306378"/>
    </source>
</evidence>
<dbReference type="AlphaFoldDB" id="A0A5R8NC22"/>
<protein>
    <submittedName>
        <fullName evidence="2">DUF1345 domain-containing protein</fullName>
    </submittedName>
</protein>
<feature type="transmembrane region" description="Helical" evidence="1">
    <location>
        <begin position="12"/>
        <end position="31"/>
    </location>
</feature>
<gene>
    <name evidence="2" type="ORF">FEK34_27275</name>
</gene>
<accession>A0A5R8NC22</accession>
<evidence type="ECO:0000256" key="1">
    <source>
        <dbReference type="SAM" id="Phobius"/>
    </source>
</evidence>
<feature type="transmembrane region" description="Helical" evidence="1">
    <location>
        <begin position="106"/>
        <end position="127"/>
    </location>
</feature>
<proteinExistence type="predicted"/>
<dbReference type="Proteomes" id="UP000306378">
    <property type="component" value="Unassembled WGS sequence"/>
</dbReference>
<comment type="caution">
    <text evidence="2">The sequence shown here is derived from an EMBL/GenBank/DDBJ whole genome shotgun (WGS) entry which is preliminary data.</text>
</comment>
<organism evidence="2 3">
    <name type="scientific">Nocardia cyriacigeorgica</name>
    <dbReference type="NCBI Taxonomy" id="135487"/>
    <lineage>
        <taxon>Bacteria</taxon>
        <taxon>Bacillati</taxon>
        <taxon>Actinomycetota</taxon>
        <taxon>Actinomycetes</taxon>
        <taxon>Mycobacteriales</taxon>
        <taxon>Nocardiaceae</taxon>
        <taxon>Nocardia</taxon>
    </lineage>
</organism>
<keyword evidence="1" id="KW-0812">Transmembrane</keyword>
<reference evidence="2 3" key="1">
    <citation type="submission" date="2019-05" db="EMBL/GenBank/DDBJ databases">
        <title>Genomes sequences of two Nocardia cyriacigeorgica environmental isolates, type strains Nocardia asteroides ATCC 19247 and Nocardia cyriacigeorgica DSM 44484.</title>
        <authorList>
            <person name="Vautrin F."/>
            <person name="Bergeron E."/>
            <person name="Dubost A."/>
            <person name="Abrouk D."/>
            <person name="Rodriguez Nava V."/>
            <person name="Pujic P."/>
        </authorList>
    </citation>
    <scope>NUCLEOTIDE SEQUENCE [LARGE SCALE GENOMIC DNA]</scope>
    <source>
        <strain evidence="2 3">EML 446</strain>
    </source>
</reference>
<feature type="transmembrane region" description="Helical" evidence="1">
    <location>
        <begin position="80"/>
        <end position="100"/>
    </location>
</feature>
<dbReference type="InterPro" id="IPR009781">
    <property type="entry name" value="DUF1345"/>
</dbReference>
<dbReference type="RefSeq" id="WP_138452465.1">
    <property type="nucleotide sequence ID" value="NZ_VBUT01000013.1"/>
</dbReference>
<sequence>MRTRILRSAVGRLVGAVLVGVVIGALVGRLTEWPLGVLAGIATADTLFVVVGWFALWPMDAAQTRANARREDFRPVVEELSVVGAASSGLIGIVVILVLGDSGAGELAAALALGGVFMAWAALHLMYSARYAYLFYESPVGGIDFNSDDAPAYRDFLYFSYNLGMTYQVSDTDVSSSRIRAITLRHNLLSYAFGTVILATTINLVVGIATG</sequence>
<dbReference type="EMBL" id="VBUT01000013">
    <property type="protein sequence ID" value="TLF73242.1"/>
    <property type="molecule type" value="Genomic_DNA"/>
</dbReference>
<keyword evidence="1" id="KW-0472">Membrane</keyword>